<dbReference type="RefSeq" id="WP_168445818.1">
    <property type="nucleotide sequence ID" value="NZ_JAAXOW010000001.1"/>
</dbReference>
<organism evidence="2 3">
    <name type="scientific">Sanguibacter hominis ATCC BAA-789</name>
    <dbReference type="NCBI Taxonomy" id="1312740"/>
    <lineage>
        <taxon>Bacteria</taxon>
        <taxon>Bacillati</taxon>
        <taxon>Actinomycetota</taxon>
        <taxon>Actinomycetes</taxon>
        <taxon>Micrococcales</taxon>
        <taxon>Sanguibacteraceae</taxon>
        <taxon>Sanguibacter</taxon>
    </lineage>
</organism>
<dbReference type="PANTHER" id="PTHR46523:SF1">
    <property type="entry name" value="DCTP PYROPHOSPHATASE 1"/>
    <property type="match status" value="1"/>
</dbReference>
<dbReference type="Proteomes" id="UP000774283">
    <property type="component" value="Unassembled WGS sequence"/>
</dbReference>
<sequence>MTDRSDGFAELVTAVRTFSEERGWTPVQTPKNLAMALTGEAGELAAELQWLGSDESLDAVRTDPELRERLAMEMADVTIYLARLADVTGIDVLDAARRKLAVNHGRFPVGSPPSRTHRG</sequence>
<dbReference type="InterPro" id="IPR052555">
    <property type="entry name" value="dCTP_Pyrophosphatase"/>
</dbReference>
<dbReference type="GO" id="GO:0006253">
    <property type="term" value="P:dCTP catabolic process"/>
    <property type="evidence" value="ECO:0007669"/>
    <property type="project" value="TreeGrafter"/>
</dbReference>
<name>A0A9X5IQB2_9MICO</name>
<protein>
    <submittedName>
        <fullName evidence="2">Nucleotide pyrophosphohydrolase</fullName>
    </submittedName>
</protein>
<dbReference type="EMBL" id="JAAXOW010000001">
    <property type="protein sequence ID" value="NKX91684.1"/>
    <property type="molecule type" value="Genomic_DNA"/>
</dbReference>
<dbReference type="PIRSF" id="PIRSF029826">
    <property type="entry name" value="UCP029826_pph"/>
    <property type="match status" value="1"/>
</dbReference>
<dbReference type="GO" id="GO:0005829">
    <property type="term" value="C:cytosol"/>
    <property type="evidence" value="ECO:0007669"/>
    <property type="project" value="TreeGrafter"/>
</dbReference>
<dbReference type="InterPro" id="IPR025984">
    <property type="entry name" value="DCTPP"/>
</dbReference>
<evidence type="ECO:0000313" key="2">
    <source>
        <dbReference type="EMBL" id="NKX91684.1"/>
    </source>
</evidence>
<gene>
    <name evidence="2" type="ORF">HF995_00085</name>
</gene>
<dbReference type="InterPro" id="IPR004518">
    <property type="entry name" value="MazG-like_dom"/>
</dbReference>
<accession>A0A9X5IQB2</accession>
<dbReference type="SUPFAM" id="SSF101386">
    <property type="entry name" value="all-alpha NTP pyrophosphatases"/>
    <property type="match status" value="1"/>
</dbReference>
<dbReference type="GO" id="GO:0042262">
    <property type="term" value="P:DNA protection"/>
    <property type="evidence" value="ECO:0007669"/>
    <property type="project" value="TreeGrafter"/>
</dbReference>
<dbReference type="GO" id="GO:0047840">
    <property type="term" value="F:dCTP diphosphatase activity"/>
    <property type="evidence" value="ECO:0007669"/>
    <property type="project" value="TreeGrafter"/>
</dbReference>
<evidence type="ECO:0000313" key="3">
    <source>
        <dbReference type="Proteomes" id="UP000774283"/>
    </source>
</evidence>
<keyword evidence="3" id="KW-1185">Reference proteome</keyword>
<evidence type="ECO:0000259" key="1">
    <source>
        <dbReference type="Pfam" id="PF03819"/>
    </source>
</evidence>
<dbReference type="AlphaFoldDB" id="A0A9X5IQB2"/>
<reference evidence="2 3" key="1">
    <citation type="submission" date="2020-04" db="EMBL/GenBank/DDBJ databases">
        <title>MicrobeNet Type strains.</title>
        <authorList>
            <person name="Nicholson A.C."/>
        </authorList>
    </citation>
    <scope>NUCLEOTIDE SEQUENCE [LARGE SCALE GENOMIC DNA]</scope>
    <source>
        <strain evidence="2 3">ATCC BAA-789</strain>
    </source>
</reference>
<comment type="caution">
    <text evidence="2">The sequence shown here is derived from an EMBL/GenBank/DDBJ whole genome shotgun (WGS) entry which is preliminary data.</text>
</comment>
<dbReference type="Gene3D" id="1.10.287.1080">
    <property type="entry name" value="MazG-like"/>
    <property type="match status" value="1"/>
</dbReference>
<dbReference type="PANTHER" id="PTHR46523">
    <property type="entry name" value="DCTP PYROPHOSPHATASE 1"/>
    <property type="match status" value="1"/>
</dbReference>
<proteinExistence type="predicted"/>
<dbReference type="Pfam" id="PF03819">
    <property type="entry name" value="MazG"/>
    <property type="match status" value="1"/>
</dbReference>
<feature type="domain" description="NTP pyrophosphohydrolase MazG-like" evidence="1">
    <location>
        <begin position="28"/>
        <end position="100"/>
    </location>
</feature>
<dbReference type="CDD" id="cd11537">
    <property type="entry name" value="NTP-PPase_RS21-C6_like"/>
    <property type="match status" value="1"/>
</dbReference>